<dbReference type="InterPro" id="IPR044674">
    <property type="entry name" value="EDEM1/2/3"/>
</dbReference>
<reference evidence="10" key="1">
    <citation type="submission" date="2020-08" db="EMBL/GenBank/DDBJ databases">
        <title>Multicomponent nature underlies the extraordinary mechanical properties of spider dragline silk.</title>
        <authorList>
            <person name="Kono N."/>
            <person name="Nakamura H."/>
            <person name="Mori M."/>
            <person name="Yoshida Y."/>
            <person name="Ohtoshi R."/>
            <person name="Malay A.D."/>
            <person name="Moran D.A.P."/>
            <person name="Tomita M."/>
            <person name="Numata K."/>
            <person name="Arakawa K."/>
        </authorList>
    </citation>
    <scope>NUCLEOTIDE SEQUENCE</scope>
</reference>
<dbReference type="InterPro" id="IPR012341">
    <property type="entry name" value="6hp_glycosidase-like_sf"/>
</dbReference>
<sequence>MADCRLTVREIAEEVGVSKYSAHTILREDLNMNRVAAKFVPKLLSPEQKDLRFNVAQDLLDTANTDPGFFCLQPYSFRTFTDKDVKMYREKVVKMFHHAYDHYLKSAFPYDELQPISCKGMDTWGSFSLTLIDALDTLAVMKNFTEFRRVVNTLLSTADFNVNINVSVFETNIRVVGGLLSAHLLSKKAGMDVDPGWPCSGPLLTLAEKVARKLLPAFETKTGMPFGTVNLQYGVPEGETPITCTAGVSTFIVEFGTLSQLTGDPVFENVAVNALDALWKRRSPLGLVGNHINVQDGKWTALDSGIGGGVDSYFEYLVKAAILFQEPKFLKMFKEYEKLISKYMKRDDWYFWVSMNSGQVTMPTFQSLEAFWPGLLTLVGDIEQAVKTLYNYHSIWKQYGFTPEIYDVSHSHAKRENYPLRPEFIESIMYLYYATKDQHLLEIGVDILESIEHSARTECGYATIKNVLDHKIEDRMESFFLAETTKYLYLLFDPDNFIHNNGSCGELIEMSGGNCIIGTGGYVFNTEAHPIDIGAVYCCSARHHNHQLRLHDFQKTMDLHSLLEIKDNKNFFKNFKGNKKHSFKSNNPKYRTETAEIPSEEHTDLLKDSSKKSLLQINSTIFPTGILTLNDEFIESVKNNYFNSRSLDTSPLKTQKFSVQRANYFEIILNSSLQSNMSFFENSNLVNNEDELNPAKQQPVTLSESIATNNKVDKEVFELHSINGKLDNHINSEVFENVLTKTSVDEKKLEESSNDTSYNSSISSSQDKEGQENIADSLDDPFDKEFYKFELLACPAQPFTSRLNIMGEMFNV</sequence>
<keyword evidence="8" id="KW-0378">Hydrolase</keyword>
<comment type="function">
    <text evidence="5">Involved in the endoplasmic reticulum-associated degradation (ERAD) pathway that targets misfolded glycoproteins for degradation in an N-glycan-dependent manner. May initiate ERAD by promoting the first mannose trimming step of ERAD substrates, from Man9GlcNAc2 to Man8GlcNAc2. Seems to recognize and bind to exposed hydrophobic regions in target proteins.</text>
</comment>
<evidence type="ECO:0000256" key="5">
    <source>
        <dbReference type="ARBA" id="ARBA00054385"/>
    </source>
</evidence>
<organism evidence="10 11">
    <name type="scientific">Nephila pilipes</name>
    <name type="common">Giant wood spider</name>
    <name type="synonym">Nephila maculata</name>
    <dbReference type="NCBI Taxonomy" id="299642"/>
    <lineage>
        <taxon>Eukaryota</taxon>
        <taxon>Metazoa</taxon>
        <taxon>Ecdysozoa</taxon>
        <taxon>Arthropoda</taxon>
        <taxon>Chelicerata</taxon>
        <taxon>Arachnida</taxon>
        <taxon>Araneae</taxon>
        <taxon>Araneomorphae</taxon>
        <taxon>Entelegynae</taxon>
        <taxon>Araneoidea</taxon>
        <taxon>Nephilidae</taxon>
        <taxon>Nephila</taxon>
    </lineage>
</organism>
<comment type="caution">
    <text evidence="10">The sequence shown here is derived from an EMBL/GenBank/DDBJ whole genome shotgun (WGS) entry which is preliminary data.</text>
</comment>
<feature type="compositionally biased region" description="Low complexity" evidence="9">
    <location>
        <begin position="754"/>
        <end position="765"/>
    </location>
</feature>
<dbReference type="Gene3D" id="1.50.10.10">
    <property type="match status" value="1"/>
</dbReference>
<feature type="active site" evidence="6">
    <location>
        <position position="423"/>
    </location>
</feature>
<feature type="region of interest" description="Disordered" evidence="9">
    <location>
        <begin position="745"/>
        <end position="777"/>
    </location>
</feature>
<evidence type="ECO:0000256" key="4">
    <source>
        <dbReference type="ARBA" id="ARBA00023180"/>
    </source>
</evidence>
<accession>A0A8X6QF83</accession>
<dbReference type="OrthoDB" id="8118055at2759"/>
<dbReference type="GO" id="GO:0005509">
    <property type="term" value="F:calcium ion binding"/>
    <property type="evidence" value="ECO:0007669"/>
    <property type="project" value="InterPro"/>
</dbReference>
<dbReference type="EC" id="3.2.1.-" evidence="8"/>
<evidence type="ECO:0000256" key="8">
    <source>
        <dbReference type="RuleBase" id="RU361193"/>
    </source>
</evidence>
<comment type="cofactor">
    <cofactor evidence="7">
        <name>Ca(2+)</name>
        <dbReference type="ChEBI" id="CHEBI:29108"/>
    </cofactor>
</comment>
<dbReference type="GO" id="GO:0004571">
    <property type="term" value="F:mannosyl-oligosaccharide 1,2-alpha-mannosidase activity"/>
    <property type="evidence" value="ECO:0007669"/>
    <property type="project" value="InterPro"/>
</dbReference>
<feature type="binding site" evidence="7">
    <location>
        <position position="526"/>
    </location>
    <ligand>
        <name>Ca(2+)</name>
        <dbReference type="ChEBI" id="CHEBI:29108"/>
    </ligand>
</feature>
<name>A0A8X6QF83_NEPPI</name>
<dbReference type="GO" id="GO:1904154">
    <property type="term" value="P:positive regulation of retrograde protein transport, ER to cytosol"/>
    <property type="evidence" value="ECO:0007669"/>
    <property type="project" value="UniProtKB-ARBA"/>
</dbReference>
<dbReference type="EMBL" id="BMAW01078481">
    <property type="protein sequence ID" value="GFU11169.1"/>
    <property type="molecule type" value="Genomic_DNA"/>
</dbReference>
<dbReference type="GO" id="GO:1904380">
    <property type="term" value="P:endoplasmic reticulum mannose trimming"/>
    <property type="evidence" value="ECO:0007669"/>
    <property type="project" value="InterPro"/>
</dbReference>
<evidence type="ECO:0000256" key="3">
    <source>
        <dbReference type="ARBA" id="ARBA00022824"/>
    </source>
</evidence>
<keyword evidence="4" id="KW-0325">Glycoprotein</keyword>
<evidence type="ECO:0000256" key="2">
    <source>
        <dbReference type="ARBA" id="ARBA00007658"/>
    </source>
</evidence>
<protein>
    <recommendedName>
        <fullName evidence="8">alpha-1,2-Mannosidase</fullName>
        <ecNumber evidence="8">3.2.1.-</ecNumber>
    </recommendedName>
</protein>
<keyword evidence="3" id="KW-0256">Endoplasmic reticulum</keyword>
<dbReference type="Proteomes" id="UP000887013">
    <property type="component" value="Unassembled WGS sequence"/>
</dbReference>
<gene>
    <name evidence="10" type="primary">Edem2</name>
    <name evidence="10" type="ORF">NPIL_343781</name>
</gene>
<dbReference type="SUPFAM" id="SSF48225">
    <property type="entry name" value="Seven-hairpin glycosidases"/>
    <property type="match status" value="1"/>
</dbReference>
<keyword evidence="11" id="KW-1185">Reference proteome</keyword>
<keyword evidence="8" id="KW-0326">Glycosidase</keyword>
<keyword evidence="7" id="KW-0479">Metal-binding</keyword>
<comment type="subcellular location">
    <subcellularLocation>
        <location evidence="1">Endoplasmic reticulum</location>
    </subcellularLocation>
</comment>
<feature type="active site" evidence="6">
    <location>
        <position position="311"/>
    </location>
</feature>
<dbReference type="GO" id="GO:0005975">
    <property type="term" value="P:carbohydrate metabolic process"/>
    <property type="evidence" value="ECO:0007669"/>
    <property type="project" value="InterPro"/>
</dbReference>
<evidence type="ECO:0000313" key="10">
    <source>
        <dbReference type="EMBL" id="GFU11169.1"/>
    </source>
</evidence>
<dbReference type="Pfam" id="PF01532">
    <property type="entry name" value="Glyco_hydro_47"/>
    <property type="match status" value="1"/>
</dbReference>
<evidence type="ECO:0000256" key="7">
    <source>
        <dbReference type="PIRSR" id="PIRSR601382-2"/>
    </source>
</evidence>
<dbReference type="AlphaFoldDB" id="A0A8X6QF83"/>
<dbReference type="FunFam" id="1.50.10.10:FF:000015">
    <property type="entry name" value="alpha-1,2-Mannosidase"/>
    <property type="match status" value="1"/>
</dbReference>
<comment type="similarity">
    <text evidence="2 8">Belongs to the glycosyl hydrolase 47 family.</text>
</comment>
<dbReference type="PANTHER" id="PTHR45679">
    <property type="entry name" value="ER DEGRADATION-ENHANCING ALPHA-MANNOSIDASE-LIKE PROTEIN 2"/>
    <property type="match status" value="1"/>
</dbReference>
<keyword evidence="7" id="KW-0106">Calcium</keyword>
<proteinExistence type="inferred from homology"/>
<dbReference type="InterPro" id="IPR001382">
    <property type="entry name" value="Glyco_hydro_47"/>
</dbReference>
<feature type="active site" description="Proton donor" evidence="6">
    <location>
        <position position="170"/>
    </location>
</feature>
<evidence type="ECO:0000313" key="11">
    <source>
        <dbReference type="Proteomes" id="UP000887013"/>
    </source>
</evidence>
<dbReference type="InterPro" id="IPR036026">
    <property type="entry name" value="Seven-hairpin_glycosidases"/>
</dbReference>
<dbReference type="GO" id="GO:0016020">
    <property type="term" value="C:membrane"/>
    <property type="evidence" value="ECO:0007669"/>
    <property type="project" value="InterPro"/>
</dbReference>
<dbReference type="PANTHER" id="PTHR45679:SF6">
    <property type="entry name" value="ER DEGRADATION-ENHANCING ALPHA-MANNOSIDASE-LIKE PROTEIN 2"/>
    <property type="match status" value="1"/>
</dbReference>
<evidence type="ECO:0000256" key="1">
    <source>
        <dbReference type="ARBA" id="ARBA00004240"/>
    </source>
</evidence>
<evidence type="ECO:0000256" key="6">
    <source>
        <dbReference type="PIRSR" id="PIRSR601382-1"/>
    </source>
</evidence>
<dbReference type="PRINTS" id="PR00747">
    <property type="entry name" value="GLYHDRLASE47"/>
</dbReference>
<feature type="active site" description="Proton donor" evidence="6">
    <location>
        <position position="404"/>
    </location>
</feature>
<evidence type="ECO:0000256" key="9">
    <source>
        <dbReference type="SAM" id="MobiDB-lite"/>
    </source>
</evidence>
<dbReference type="GO" id="GO:0044322">
    <property type="term" value="C:endoplasmic reticulum quality control compartment"/>
    <property type="evidence" value="ECO:0007669"/>
    <property type="project" value="GOC"/>
</dbReference>